<feature type="compositionally biased region" description="Basic and acidic residues" evidence="2">
    <location>
        <begin position="251"/>
        <end position="262"/>
    </location>
</feature>
<feature type="region of interest" description="Disordered" evidence="2">
    <location>
        <begin position="240"/>
        <end position="262"/>
    </location>
</feature>
<sequence length="278" mass="31508">MEKLRSKNGVIMTDTLAGYEIVRQGIFDYGDYMEDSTDADRAQLPPRNLLLHIGLPGVTDYKTIDLSVLPKKAHIKAGIHNFDIPLPFEVLLDDMNAKWKAPILTVQLKVKPPPVKKYTKEDVAKFAGFEVLSEEQIPELPETEVIVQNGQMSVTKKEGENPPKPAQFYMSVDEAVVTVVLYFARAVEDSIKIEGNHISVSNESGQLYEVDINPPFPLKTLPHITITPIQVRLMYTENLNDKPETEEKEPTEEVKRLTDMKSDPTYELQNAFIWELEP</sequence>
<dbReference type="VEuPathDB" id="TrichDB:TVAGG3_0536820"/>
<name>A2DZV0_TRIV3</name>
<dbReference type="InParanoid" id="A2DZV0"/>
<evidence type="ECO:0000259" key="3">
    <source>
        <dbReference type="Pfam" id="PF18201"/>
    </source>
</evidence>
<dbReference type="OrthoDB" id="10548758at2759"/>
<evidence type="ECO:0000313" key="5">
    <source>
        <dbReference type="Proteomes" id="UP000001542"/>
    </source>
</evidence>
<reference evidence="4" key="1">
    <citation type="submission" date="2006-10" db="EMBL/GenBank/DDBJ databases">
        <authorList>
            <person name="Amadeo P."/>
            <person name="Zhao Q."/>
            <person name="Wortman J."/>
            <person name="Fraser-Liggett C."/>
            <person name="Carlton J."/>
        </authorList>
    </citation>
    <scope>NUCLEOTIDE SEQUENCE</scope>
    <source>
        <strain evidence="4">G3</strain>
    </source>
</reference>
<evidence type="ECO:0000313" key="4">
    <source>
        <dbReference type="EMBL" id="EAY14009.1"/>
    </source>
</evidence>
<protein>
    <recommendedName>
        <fullName evidence="3">PIH1D1/2/3 CS-like domain-containing protein</fullName>
    </recommendedName>
</protein>
<evidence type="ECO:0000256" key="2">
    <source>
        <dbReference type="SAM" id="MobiDB-lite"/>
    </source>
</evidence>
<dbReference type="AlphaFoldDB" id="A2DZV0"/>
<dbReference type="Pfam" id="PF18201">
    <property type="entry name" value="PIH1_CS"/>
    <property type="match status" value="1"/>
</dbReference>
<proteinExistence type="inferred from homology"/>
<accession>A2DZV0</accession>
<gene>
    <name evidence="4" type="ORF">TVAG_478340</name>
</gene>
<dbReference type="KEGG" id="tva:4771994"/>
<dbReference type="RefSeq" id="XP_001326232.1">
    <property type="nucleotide sequence ID" value="XM_001326197.1"/>
</dbReference>
<organism evidence="4 5">
    <name type="scientific">Trichomonas vaginalis (strain ATCC PRA-98 / G3)</name>
    <dbReference type="NCBI Taxonomy" id="412133"/>
    <lineage>
        <taxon>Eukaryota</taxon>
        <taxon>Metamonada</taxon>
        <taxon>Parabasalia</taxon>
        <taxon>Trichomonadida</taxon>
        <taxon>Trichomonadidae</taxon>
        <taxon>Trichomonas</taxon>
    </lineage>
</organism>
<comment type="similarity">
    <text evidence="1">Belongs to the PIH1 family.</text>
</comment>
<dbReference type="VEuPathDB" id="TrichDB:TVAG_478340"/>
<dbReference type="EMBL" id="DS113276">
    <property type="protein sequence ID" value="EAY14009.1"/>
    <property type="molecule type" value="Genomic_DNA"/>
</dbReference>
<evidence type="ECO:0000256" key="1">
    <source>
        <dbReference type="ARBA" id="ARBA00008511"/>
    </source>
</evidence>
<feature type="domain" description="PIH1D1/2/3 CS-like" evidence="3">
    <location>
        <begin position="19"/>
        <end position="110"/>
    </location>
</feature>
<keyword evidence="5" id="KW-1185">Reference proteome</keyword>
<reference evidence="4" key="2">
    <citation type="journal article" date="2007" name="Science">
        <title>Draft genome sequence of the sexually transmitted pathogen Trichomonas vaginalis.</title>
        <authorList>
            <person name="Carlton J.M."/>
            <person name="Hirt R.P."/>
            <person name="Silva J.C."/>
            <person name="Delcher A.L."/>
            <person name="Schatz M."/>
            <person name="Zhao Q."/>
            <person name="Wortman J.R."/>
            <person name="Bidwell S.L."/>
            <person name="Alsmark U.C.M."/>
            <person name="Besteiro S."/>
            <person name="Sicheritz-Ponten T."/>
            <person name="Noel C.J."/>
            <person name="Dacks J.B."/>
            <person name="Foster P.G."/>
            <person name="Simillion C."/>
            <person name="Van de Peer Y."/>
            <person name="Miranda-Saavedra D."/>
            <person name="Barton G.J."/>
            <person name="Westrop G.D."/>
            <person name="Mueller S."/>
            <person name="Dessi D."/>
            <person name="Fiori P.L."/>
            <person name="Ren Q."/>
            <person name="Paulsen I."/>
            <person name="Zhang H."/>
            <person name="Bastida-Corcuera F.D."/>
            <person name="Simoes-Barbosa A."/>
            <person name="Brown M.T."/>
            <person name="Hayes R.D."/>
            <person name="Mukherjee M."/>
            <person name="Okumura C.Y."/>
            <person name="Schneider R."/>
            <person name="Smith A.J."/>
            <person name="Vanacova S."/>
            <person name="Villalvazo M."/>
            <person name="Haas B.J."/>
            <person name="Pertea M."/>
            <person name="Feldblyum T.V."/>
            <person name="Utterback T.R."/>
            <person name="Shu C.L."/>
            <person name="Osoegawa K."/>
            <person name="de Jong P.J."/>
            <person name="Hrdy I."/>
            <person name="Horvathova L."/>
            <person name="Zubacova Z."/>
            <person name="Dolezal P."/>
            <person name="Malik S.B."/>
            <person name="Logsdon J.M. Jr."/>
            <person name="Henze K."/>
            <person name="Gupta A."/>
            <person name="Wang C.C."/>
            <person name="Dunne R.L."/>
            <person name="Upcroft J.A."/>
            <person name="Upcroft P."/>
            <person name="White O."/>
            <person name="Salzberg S.L."/>
            <person name="Tang P."/>
            <person name="Chiu C.-H."/>
            <person name="Lee Y.-S."/>
            <person name="Embley T.M."/>
            <person name="Coombs G.H."/>
            <person name="Mottram J.C."/>
            <person name="Tachezy J."/>
            <person name="Fraser-Liggett C.M."/>
            <person name="Johnson P.J."/>
        </authorList>
    </citation>
    <scope>NUCLEOTIDE SEQUENCE [LARGE SCALE GENOMIC DNA]</scope>
    <source>
        <strain evidence="4">G3</strain>
    </source>
</reference>
<dbReference type="InterPro" id="IPR041442">
    <property type="entry name" value="PIH1D1/2/3_CS-like"/>
</dbReference>
<dbReference type="Proteomes" id="UP000001542">
    <property type="component" value="Unassembled WGS sequence"/>
</dbReference>